<evidence type="ECO:0000256" key="7">
    <source>
        <dbReference type="SAM" id="SignalP"/>
    </source>
</evidence>
<comment type="caution">
    <text evidence="9">The sequence shown here is derived from an EMBL/GenBank/DDBJ whole genome shotgun (WGS) entry which is preliminary data.</text>
</comment>
<dbReference type="Gene3D" id="3.40.720.10">
    <property type="entry name" value="Alkaline Phosphatase, subunit A"/>
    <property type="match status" value="1"/>
</dbReference>
<evidence type="ECO:0000313" key="10">
    <source>
        <dbReference type="Proteomes" id="UP000317238"/>
    </source>
</evidence>
<dbReference type="Proteomes" id="UP000317238">
    <property type="component" value="Unassembled WGS sequence"/>
</dbReference>
<dbReference type="RefSeq" id="WP_197204122.1">
    <property type="nucleotide sequence ID" value="NZ_SJPL01000002.1"/>
</dbReference>
<evidence type="ECO:0000313" key="9">
    <source>
        <dbReference type="EMBL" id="TWT65861.1"/>
    </source>
</evidence>
<keyword evidence="4 7" id="KW-0732">Signal</keyword>
<reference evidence="9 10" key="1">
    <citation type="submission" date="2019-02" db="EMBL/GenBank/DDBJ databases">
        <title>Deep-cultivation of Planctomycetes and their phenomic and genomic characterization uncovers novel biology.</title>
        <authorList>
            <person name="Wiegand S."/>
            <person name="Jogler M."/>
            <person name="Boedeker C."/>
            <person name="Pinto D."/>
            <person name="Vollmers J."/>
            <person name="Rivas-Marin E."/>
            <person name="Kohn T."/>
            <person name="Peeters S.H."/>
            <person name="Heuer A."/>
            <person name="Rast P."/>
            <person name="Oberbeckmann S."/>
            <person name="Bunk B."/>
            <person name="Jeske O."/>
            <person name="Meyerdierks A."/>
            <person name="Storesund J.E."/>
            <person name="Kallscheuer N."/>
            <person name="Luecker S."/>
            <person name="Lage O.M."/>
            <person name="Pohl T."/>
            <person name="Merkel B.J."/>
            <person name="Hornburger P."/>
            <person name="Mueller R.-W."/>
            <person name="Bruemmer F."/>
            <person name="Labrenz M."/>
            <person name="Spormann A.M."/>
            <person name="Op Den Camp H."/>
            <person name="Overmann J."/>
            <person name="Amann R."/>
            <person name="Jetten M.S.M."/>
            <person name="Mascher T."/>
            <person name="Medema M.H."/>
            <person name="Devos D.P."/>
            <person name="Kaster A.-K."/>
            <person name="Ovreas L."/>
            <person name="Rohde M."/>
            <person name="Galperin M.Y."/>
            <person name="Jogler C."/>
        </authorList>
    </citation>
    <scope>NUCLEOTIDE SEQUENCE [LARGE SCALE GENOMIC DNA]</scope>
    <source>
        <strain evidence="9 10">Pan14r</strain>
    </source>
</reference>
<dbReference type="InterPro" id="IPR050738">
    <property type="entry name" value="Sulfatase"/>
</dbReference>
<dbReference type="InterPro" id="IPR000917">
    <property type="entry name" value="Sulfatase_N"/>
</dbReference>
<keyword evidence="5 9" id="KW-0378">Hydrolase</keyword>
<dbReference type="Pfam" id="PF00884">
    <property type="entry name" value="Sulfatase"/>
    <property type="match status" value="1"/>
</dbReference>
<feature type="domain" description="Sulfatase N-terminal" evidence="8">
    <location>
        <begin position="37"/>
        <end position="350"/>
    </location>
</feature>
<proteinExistence type="inferred from homology"/>
<keyword evidence="3" id="KW-0479">Metal-binding</keyword>
<feature type="signal peptide" evidence="7">
    <location>
        <begin position="1"/>
        <end position="29"/>
    </location>
</feature>
<dbReference type="GO" id="GO:0046872">
    <property type="term" value="F:metal ion binding"/>
    <property type="evidence" value="ECO:0007669"/>
    <property type="project" value="UniProtKB-KW"/>
</dbReference>
<protein>
    <submittedName>
        <fullName evidence="9">Arylsulfatase</fullName>
        <ecNumber evidence="9">3.1.6.1</ecNumber>
    </submittedName>
</protein>
<evidence type="ECO:0000259" key="8">
    <source>
        <dbReference type="Pfam" id="PF00884"/>
    </source>
</evidence>
<evidence type="ECO:0000256" key="6">
    <source>
        <dbReference type="ARBA" id="ARBA00022837"/>
    </source>
</evidence>
<dbReference type="AlphaFoldDB" id="A0A5C5XTG1"/>
<evidence type="ECO:0000256" key="1">
    <source>
        <dbReference type="ARBA" id="ARBA00001913"/>
    </source>
</evidence>
<name>A0A5C5XTG1_9PLAN</name>
<comment type="similarity">
    <text evidence="2">Belongs to the sulfatase family.</text>
</comment>
<evidence type="ECO:0000256" key="3">
    <source>
        <dbReference type="ARBA" id="ARBA00022723"/>
    </source>
</evidence>
<dbReference type="GO" id="GO:0004065">
    <property type="term" value="F:arylsulfatase activity"/>
    <property type="evidence" value="ECO:0007669"/>
    <property type="project" value="UniProtKB-EC"/>
</dbReference>
<comment type="cofactor">
    <cofactor evidence="1">
        <name>Ca(2+)</name>
        <dbReference type="ChEBI" id="CHEBI:29108"/>
    </cofactor>
</comment>
<evidence type="ECO:0000256" key="5">
    <source>
        <dbReference type="ARBA" id="ARBA00022801"/>
    </source>
</evidence>
<gene>
    <name evidence="9" type="primary">atsA_99</name>
    <name evidence="9" type="ORF">Pan14r_54110</name>
</gene>
<dbReference type="EMBL" id="SJPL01000002">
    <property type="protein sequence ID" value="TWT65861.1"/>
    <property type="molecule type" value="Genomic_DNA"/>
</dbReference>
<sequence length="498" mass="55462" precursor="true">MIQIPATFLRIPVAALAALSCLCMGQAGADQRPSDRPNILVIYLDDFGWRDCGFMGSDFFETPNLDRLAEQGTMFTDAYAGAANCAPSRACLMSGQYTPRHEIFNVGTGPRGKAQHRRLLHVPGTDTLSPSITTWPQRLHAAGYKTALMGKWHLSDDPTQYGFDINVGGSHSGSPPKGYYPPHPNAPGLNDAPEDEYLTDRLSDEAVKFIRGSADQTWMLYLTHFAVHTPLIAKRELVAKYESKPAGELHQHVAMATMIEAVDRGIGRIMRTINELDLDQNTVVLFSSDNGGYGPATDMHPLKGYKGTYYEGGIRVPMFVRWPGHVIAGRRIDTPVSQLDWYPTILDIAGLERSDDQTLDGVSLWPMLTEPSQTLASRALFWHFPAYLQGYSNVDEQRDPLFRTRPCGIIRQGDWKLHEYFESGDLELYNLKDDIGESENLADSMPDKASELHKAMIRWREHTDAPVPSTANPKFDAAAEAKAIADVQRKAAKNKRNR</sequence>
<accession>A0A5C5XTG1</accession>
<dbReference type="CDD" id="cd16144">
    <property type="entry name" value="ARS_like"/>
    <property type="match status" value="1"/>
</dbReference>
<organism evidence="9 10">
    <name type="scientific">Crateriforma conspicua</name>
    <dbReference type="NCBI Taxonomy" id="2527996"/>
    <lineage>
        <taxon>Bacteria</taxon>
        <taxon>Pseudomonadati</taxon>
        <taxon>Planctomycetota</taxon>
        <taxon>Planctomycetia</taxon>
        <taxon>Planctomycetales</taxon>
        <taxon>Planctomycetaceae</taxon>
        <taxon>Crateriforma</taxon>
    </lineage>
</organism>
<dbReference type="PANTHER" id="PTHR42693">
    <property type="entry name" value="ARYLSULFATASE FAMILY MEMBER"/>
    <property type="match status" value="1"/>
</dbReference>
<feature type="chain" id="PRO_5022719158" evidence="7">
    <location>
        <begin position="30"/>
        <end position="498"/>
    </location>
</feature>
<keyword evidence="6" id="KW-0106">Calcium</keyword>
<dbReference type="EC" id="3.1.6.1" evidence="9"/>
<dbReference type="InterPro" id="IPR017850">
    <property type="entry name" value="Alkaline_phosphatase_core_sf"/>
</dbReference>
<evidence type="ECO:0000256" key="4">
    <source>
        <dbReference type="ARBA" id="ARBA00022729"/>
    </source>
</evidence>
<evidence type="ECO:0000256" key="2">
    <source>
        <dbReference type="ARBA" id="ARBA00008779"/>
    </source>
</evidence>
<dbReference type="Gene3D" id="3.30.1120.10">
    <property type="match status" value="1"/>
</dbReference>
<keyword evidence="10" id="KW-1185">Reference proteome</keyword>
<dbReference type="PANTHER" id="PTHR42693:SF42">
    <property type="entry name" value="ARYLSULFATASE G"/>
    <property type="match status" value="1"/>
</dbReference>
<dbReference type="SUPFAM" id="SSF53649">
    <property type="entry name" value="Alkaline phosphatase-like"/>
    <property type="match status" value="1"/>
</dbReference>